<keyword evidence="1" id="KW-0472">Membrane</keyword>
<sequence length="158" mass="16820">MGVVWLYDIWGWGLFGVGFCVFGGVRFLVVLVFWVLGGLILLVVWLVWVGCCWCGCIWGCGFFWGWVGVGLWGVCGVGVGGCLCGVGLVVWEGCCVWLGCVWWLGGLGCWVVEWGVLGVLWGGGFSGGGWGGCGGGCVCWCWGVVVVWGGGCVVWFLI</sequence>
<dbReference type="AlphaFoldDB" id="A0AAV2KTE3"/>
<dbReference type="EMBL" id="OZ035841">
    <property type="protein sequence ID" value="CAL1591382.1"/>
    <property type="molecule type" value="Genomic_DNA"/>
</dbReference>
<feature type="transmembrane region" description="Helical" evidence="1">
    <location>
        <begin position="129"/>
        <end position="157"/>
    </location>
</feature>
<accession>A0AAV2KTE3</accession>
<feature type="transmembrane region" description="Helical" evidence="1">
    <location>
        <begin position="43"/>
        <end position="64"/>
    </location>
</feature>
<proteinExistence type="predicted"/>
<evidence type="ECO:0008006" key="6">
    <source>
        <dbReference type="Google" id="ProtNLM"/>
    </source>
</evidence>
<gene>
    <name evidence="2" type="ORF">KC01_LOCUS20754</name>
    <name evidence="3" type="ORF">KC01_LOCUS21701</name>
    <name evidence="4" type="ORF">KC01_LOCUS22864</name>
</gene>
<evidence type="ECO:0000313" key="3">
    <source>
        <dbReference type="EMBL" id="CAL1592453.1"/>
    </source>
</evidence>
<reference evidence="2 5" key="1">
    <citation type="submission" date="2024-04" db="EMBL/GenBank/DDBJ databases">
        <authorList>
            <person name="Waldvogel A.-M."/>
            <person name="Schoenle A."/>
        </authorList>
    </citation>
    <scope>NUCLEOTIDE SEQUENCE [LARGE SCALE GENOMIC DNA]</scope>
</reference>
<evidence type="ECO:0000256" key="1">
    <source>
        <dbReference type="SAM" id="Phobius"/>
    </source>
</evidence>
<feature type="transmembrane region" description="Helical" evidence="1">
    <location>
        <begin position="12"/>
        <end position="36"/>
    </location>
</feature>
<feature type="transmembrane region" description="Helical" evidence="1">
    <location>
        <begin position="70"/>
        <end position="91"/>
    </location>
</feature>
<organism evidence="2 5">
    <name type="scientific">Knipowitschia caucasica</name>
    <name type="common">Caucasian dwarf goby</name>
    <name type="synonym">Pomatoschistus caucasicus</name>
    <dbReference type="NCBI Taxonomy" id="637954"/>
    <lineage>
        <taxon>Eukaryota</taxon>
        <taxon>Metazoa</taxon>
        <taxon>Chordata</taxon>
        <taxon>Craniata</taxon>
        <taxon>Vertebrata</taxon>
        <taxon>Euteleostomi</taxon>
        <taxon>Actinopterygii</taxon>
        <taxon>Neopterygii</taxon>
        <taxon>Teleostei</taxon>
        <taxon>Neoteleostei</taxon>
        <taxon>Acanthomorphata</taxon>
        <taxon>Gobiaria</taxon>
        <taxon>Gobiiformes</taxon>
        <taxon>Gobioidei</taxon>
        <taxon>Gobiidae</taxon>
        <taxon>Gobiinae</taxon>
        <taxon>Knipowitschia</taxon>
    </lineage>
</organism>
<dbReference type="EMBL" id="OZ035824">
    <property type="protein sequence ID" value="CAL1592453.1"/>
    <property type="molecule type" value="Genomic_DNA"/>
</dbReference>
<dbReference type="Proteomes" id="UP001497482">
    <property type="component" value="Chromosome 19"/>
</dbReference>
<dbReference type="Proteomes" id="UP001497482">
    <property type="component" value="Chromosome 2"/>
</dbReference>
<keyword evidence="5" id="KW-1185">Reference proteome</keyword>
<evidence type="ECO:0000313" key="4">
    <source>
        <dbReference type="EMBL" id="CAL1593848.1"/>
    </source>
</evidence>
<keyword evidence="1" id="KW-0812">Transmembrane</keyword>
<evidence type="ECO:0000313" key="2">
    <source>
        <dbReference type="EMBL" id="CAL1591382.1"/>
    </source>
</evidence>
<name>A0AAV2KTE3_KNICA</name>
<feature type="transmembrane region" description="Helical" evidence="1">
    <location>
        <begin position="96"/>
        <end position="117"/>
    </location>
</feature>
<evidence type="ECO:0000313" key="5">
    <source>
        <dbReference type="Proteomes" id="UP001497482"/>
    </source>
</evidence>
<dbReference type="EMBL" id="OZ035824">
    <property type="protein sequence ID" value="CAL1593848.1"/>
    <property type="molecule type" value="Genomic_DNA"/>
</dbReference>
<keyword evidence="1" id="KW-1133">Transmembrane helix</keyword>
<protein>
    <recommendedName>
        <fullName evidence="6">NADH dehydrogenase subunit 6</fullName>
    </recommendedName>
</protein>